<keyword evidence="2" id="KW-0175">Coiled coil</keyword>
<sequence>MKLHPTRLPVILAAGLLVAACGKDAPPIEEVRPVRYVRVADGSLDAGLTLPGEIRARHEAALGFRVGGKIVSRQVNQGDRVRKGQLIAKLDGSDYALALTAKEAQLNAARVDLAQQEADLARYRELLGKGFISRAQFDKMEASVKAAASRRDQAGAELGASRNQTAYTNLVADADGVISSITAEPGMVVAAGQPVAKLARDGQLEVAVSVPENALAAVRGATRLTVRLWSGNRSYDGVLRELAADADPATRTYPARIAIPKPDDTLRLGMTASVAIPGTTPQGVARLPVTALLDEAGKHFVWLVDEKTLRVKRVQVDVKAVTSEFAAVSGPLAKNALVVTAGVHLLRDNQAVRLLNNP</sequence>
<dbReference type="SUPFAM" id="SSF111369">
    <property type="entry name" value="HlyD-like secretion proteins"/>
    <property type="match status" value="1"/>
</dbReference>
<reference evidence="5" key="1">
    <citation type="journal article" date="2014" name="Int. J. Syst. Evol. Microbiol.">
        <title>Complete genome sequence of Corynebacterium casei LMG S-19264T (=DSM 44701T), isolated from a smear-ripened cheese.</title>
        <authorList>
            <consortium name="US DOE Joint Genome Institute (JGI-PGF)"/>
            <person name="Walter F."/>
            <person name="Albersmeier A."/>
            <person name="Kalinowski J."/>
            <person name="Ruckert C."/>
        </authorList>
    </citation>
    <scope>NUCLEOTIDE SEQUENCE</scope>
    <source>
        <strain evidence="5">KCTC 32182</strain>
    </source>
</reference>
<dbReference type="GO" id="GO:0015562">
    <property type="term" value="F:efflux transmembrane transporter activity"/>
    <property type="evidence" value="ECO:0007669"/>
    <property type="project" value="TreeGrafter"/>
</dbReference>
<dbReference type="Proteomes" id="UP000645257">
    <property type="component" value="Unassembled WGS sequence"/>
</dbReference>
<dbReference type="Gene3D" id="2.40.420.20">
    <property type="match status" value="1"/>
</dbReference>
<dbReference type="Gene3D" id="2.40.50.100">
    <property type="match status" value="1"/>
</dbReference>
<dbReference type="InterPro" id="IPR058792">
    <property type="entry name" value="Beta-barrel_RND_2"/>
</dbReference>
<dbReference type="AlphaFoldDB" id="A0A918NZ68"/>
<dbReference type="GO" id="GO:1990281">
    <property type="term" value="C:efflux pump complex"/>
    <property type="evidence" value="ECO:0007669"/>
    <property type="project" value="TreeGrafter"/>
</dbReference>
<dbReference type="RefSeq" id="WP_189531717.1">
    <property type="nucleotide sequence ID" value="NZ_BMYX01000003.1"/>
</dbReference>
<reference evidence="5" key="2">
    <citation type="submission" date="2020-09" db="EMBL/GenBank/DDBJ databases">
        <authorList>
            <person name="Sun Q."/>
            <person name="Kim S."/>
        </authorList>
    </citation>
    <scope>NUCLEOTIDE SEQUENCE</scope>
    <source>
        <strain evidence="5">KCTC 32182</strain>
    </source>
</reference>
<keyword evidence="6" id="KW-1185">Reference proteome</keyword>
<dbReference type="InterPro" id="IPR058625">
    <property type="entry name" value="MdtA-like_BSH"/>
</dbReference>
<comment type="caution">
    <text evidence="5">The sequence shown here is derived from an EMBL/GenBank/DDBJ whole genome shotgun (WGS) entry which is preliminary data.</text>
</comment>
<dbReference type="PROSITE" id="PS51257">
    <property type="entry name" value="PROKAR_LIPOPROTEIN"/>
    <property type="match status" value="1"/>
</dbReference>
<accession>A0A918NZ68</accession>
<feature type="domain" description="CusB-like beta-barrel" evidence="4">
    <location>
        <begin position="206"/>
        <end position="276"/>
    </location>
</feature>
<evidence type="ECO:0000256" key="2">
    <source>
        <dbReference type="SAM" id="Coils"/>
    </source>
</evidence>
<dbReference type="EMBL" id="BMYX01000003">
    <property type="protein sequence ID" value="GGY08661.1"/>
    <property type="molecule type" value="Genomic_DNA"/>
</dbReference>
<protein>
    <submittedName>
        <fullName evidence="5">Resistance-nodulation-cell division (RND) efflux membrane fusion protein</fullName>
    </submittedName>
</protein>
<evidence type="ECO:0000259" key="4">
    <source>
        <dbReference type="Pfam" id="PF25954"/>
    </source>
</evidence>
<name>A0A918NZ68_9NEIS</name>
<evidence type="ECO:0000256" key="1">
    <source>
        <dbReference type="ARBA" id="ARBA00009477"/>
    </source>
</evidence>
<dbReference type="NCBIfam" id="TIGR01730">
    <property type="entry name" value="RND_mfp"/>
    <property type="match status" value="1"/>
</dbReference>
<dbReference type="Gene3D" id="1.10.287.470">
    <property type="entry name" value="Helix hairpin bin"/>
    <property type="match status" value="1"/>
</dbReference>
<gene>
    <name evidence="5" type="ORF">GCM10011289_09300</name>
</gene>
<dbReference type="Gene3D" id="2.40.30.170">
    <property type="match status" value="1"/>
</dbReference>
<feature type="coiled-coil region" evidence="2">
    <location>
        <begin position="99"/>
        <end position="126"/>
    </location>
</feature>
<comment type="similarity">
    <text evidence="1">Belongs to the membrane fusion protein (MFP) (TC 8.A.1) family.</text>
</comment>
<proteinExistence type="inferred from homology"/>
<evidence type="ECO:0000259" key="3">
    <source>
        <dbReference type="Pfam" id="PF25917"/>
    </source>
</evidence>
<dbReference type="PANTHER" id="PTHR30469:SF15">
    <property type="entry name" value="HLYD FAMILY OF SECRETION PROTEINS"/>
    <property type="match status" value="1"/>
</dbReference>
<dbReference type="PANTHER" id="PTHR30469">
    <property type="entry name" value="MULTIDRUG RESISTANCE PROTEIN MDTA"/>
    <property type="match status" value="1"/>
</dbReference>
<dbReference type="Pfam" id="PF25917">
    <property type="entry name" value="BSH_RND"/>
    <property type="match status" value="1"/>
</dbReference>
<dbReference type="InterPro" id="IPR006143">
    <property type="entry name" value="RND_pump_MFP"/>
</dbReference>
<evidence type="ECO:0000313" key="6">
    <source>
        <dbReference type="Proteomes" id="UP000645257"/>
    </source>
</evidence>
<evidence type="ECO:0000313" key="5">
    <source>
        <dbReference type="EMBL" id="GGY08661.1"/>
    </source>
</evidence>
<feature type="domain" description="Multidrug resistance protein MdtA-like barrel-sandwich hybrid" evidence="3">
    <location>
        <begin position="61"/>
        <end position="195"/>
    </location>
</feature>
<organism evidence="5 6">
    <name type="scientific">Paludibacterium paludis</name>
    <dbReference type="NCBI Taxonomy" id="1225769"/>
    <lineage>
        <taxon>Bacteria</taxon>
        <taxon>Pseudomonadati</taxon>
        <taxon>Pseudomonadota</taxon>
        <taxon>Betaproteobacteria</taxon>
        <taxon>Neisseriales</taxon>
        <taxon>Chromobacteriaceae</taxon>
        <taxon>Paludibacterium</taxon>
    </lineage>
</organism>
<dbReference type="Pfam" id="PF25954">
    <property type="entry name" value="Beta-barrel_RND_2"/>
    <property type="match status" value="1"/>
</dbReference>